<protein>
    <submittedName>
        <fullName evidence="2">Uncharacterized protein</fullName>
    </submittedName>
</protein>
<dbReference type="Proteomes" id="UP000029121">
    <property type="component" value="Unassembled WGS sequence"/>
</dbReference>
<keyword evidence="3" id="KW-1185">Reference proteome</keyword>
<gene>
    <name evidence="2" type="ORF">CARUB_v10015041mg</name>
</gene>
<evidence type="ECO:0000256" key="1">
    <source>
        <dbReference type="SAM" id="SignalP"/>
    </source>
</evidence>
<reference evidence="3" key="1">
    <citation type="journal article" date="2013" name="Nat. Genet.">
        <title>The Capsella rubella genome and the genomic consequences of rapid mating system evolution.</title>
        <authorList>
            <person name="Slotte T."/>
            <person name="Hazzouri K.M."/>
            <person name="Agren J.A."/>
            <person name="Koenig D."/>
            <person name="Maumus F."/>
            <person name="Guo Y.L."/>
            <person name="Steige K."/>
            <person name="Platts A.E."/>
            <person name="Escobar J.S."/>
            <person name="Newman L.K."/>
            <person name="Wang W."/>
            <person name="Mandakova T."/>
            <person name="Vello E."/>
            <person name="Smith L.M."/>
            <person name="Henz S.R."/>
            <person name="Steffen J."/>
            <person name="Takuno S."/>
            <person name="Brandvain Y."/>
            <person name="Coop G."/>
            <person name="Andolfatto P."/>
            <person name="Hu T.T."/>
            <person name="Blanchette M."/>
            <person name="Clark R.M."/>
            <person name="Quesneville H."/>
            <person name="Nordborg M."/>
            <person name="Gaut B.S."/>
            <person name="Lysak M.A."/>
            <person name="Jenkins J."/>
            <person name="Grimwood J."/>
            <person name="Chapman J."/>
            <person name="Prochnik S."/>
            <person name="Shu S."/>
            <person name="Rokhsar D."/>
            <person name="Schmutz J."/>
            <person name="Weigel D."/>
            <person name="Wright S.I."/>
        </authorList>
    </citation>
    <scope>NUCLEOTIDE SEQUENCE [LARGE SCALE GENOMIC DNA]</scope>
    <source>
        <strain evidence="3">cv. Monte Gargano</strain>
    </source>
</reference>
<keyword evidence="1" id="KW-0732">Signal</keyword>
<accession>R0HIP5</accession>
<organism evidence="2 3">
    <name type="scientific">Capsella rubella</name>
    <dbReference type="NCBI Taxonomy" id="81985"/>
    <lineage>
        <taxon>Eukaryota</taxon>
        <taxon>Viridiplantae</taxon>
        <taxon>Streptophyta</taxon>
        <taxon>Embryophyta</taxon>
        <taxon>Tracheophyta</taxon>
        <taxon>Spermatophyta</taxon>
        <taxon>Magnoliopsida</taxon>
        <taxon>eudicotyledons</taxon>
        <taxon>Gunneridae</taxon>
        <taxon>Pentapetalae</taxon>
        <taxon>rosids</taxon>
        <taxon>malvids</taxon>
        <taxon>Brassicales</taxon>
        <taxon>Brassicaceae</taxon>
        <taxon>Camelineae</taxon>
        <taxon>Capsella</taxon>
    </lineage>
</organism>
<name>R0HIP5_9BRAS</name>
<dbReference type="AlphaFoldDB" id="R0HIP5"/>
<evidence type="ECO:0000313" key="2">
    <source>
        <dbReference type="EMBL" id="EOA29539.1"/>
    </source>
</evidence>
<proteinExistence type="predicted"/>
<feature type="chain" id="PRO_5004342547" evidence="1">
    <location>
        <begin position="22"/>
        <end position="69"/>
    </location>
</feature>
<sequence length="69" mass="8408">MEARLLYFILMTVFLLLSVSKIWWETAHKPQVVVLTTKEWLDLLFETKKAFLRIGFDEDQEYFRSYFVL</sequence>
<dbReference type="EMBL" id="KB870807">
    <property type="protein sequence ID" value="EOA29539.1"/>
    <property type="molecule type" value="Genomic_DNA"/>
</dbReference>
<evidence type="ECO:0000313" key="3">
    <source>
        <dbReference type="Proteomes" id="UP000029121"/>
    </source>
</evidence>
<feature type="signal peptide" evidence="1">
    <location>
        <begin position="1"/>
        <end position="21"/>
    </location>
</feature>